<evidence type="ECO:0000256" key="2">
    <source>
        <dbReference type="ARBA" id="ARBA00022448"/>
    </source>
</evidence>
<feature type="transmembrane region" description="Helical" evidence="7">
    <location>
        <begin position="555"/>
        <end position="574"/>
    </location>
</feature>
<dbReference type="AlphaFoldDB" id="A0A0M0K1I7"/>
<comment type="caution">
    <text evidence="9">The sequence shown here is derived from an EMBL/GenBank/DDBJ whole genome shotgun (WGS) entry which is preliminary data.</text>
</comment>
<evidence type="ECO:0000313" key="9">
    <source>
        <dbReference type="EMBL" id="KOO32746.1"/>
    </source>
</evidence>
<evidence type="ECO:0000256" key="3">
    <source>
        <dbReference type="ARBA" id="ARBA00022692"/>
    </source>
</evidence>
<feature type="transmembrane region" description="Helical" evidence="7">
    <location>
        <begin position="790"/>
        <end position="808"/>
    </location>
</feature>
<accession>A0A0M0K1I7</accession>
<feature type="transmembrane region" description="Helical" evidence="7">
    <location>
        <begin position="938"/>
        <end position="956"/>
    </location>
</feature>
<dbReference type="Pfam" id="PF01699">
    <property type="entry name" value="Na_Ca_ex"/>
    <property type="match status" value="2"/>
</dbReference>
<feature type="transmembrane region" description="Helical" evidence="7">
    <location>
        <begin position="586"/>
        <end position="611"/>
    </location>
</feature>
<feature type="transmembrane region" description="Helical" evidence="7">
    <location>
        <begin position="623"/>
        <end position="643"/>
    </location>
</feature>
<keyword evidence="5 7" id="KW-0472">Membrane</keyword>
<dbReference type="PANTHER" id="PTHR12266:SF0">
    <property type="entry name" value="MITOCHONDRIAL SODIUM_CALCIUM EXCHANGER PROTEIN"/>
    <property type="match status" value="1"/>
</dbReference>
<reference evidence="10" key="1">
    <citation type="journal article" date="2015" name="PLoS Genet.">
        <title>Genome Sequence and Transcriptome Analyses of Chrysochromulina tobin: Metabolic Tools for Enhanced Algal Fitness in the Prominent Order Prymnesiales (Haptophyceae).</title>
        <authorList>
            <person name="Hovde B.T."/>
            <person name="Deodato C.R."/>
            <person name="Hunsperger H.M."/>
            <person name="Ryken S.A."/>
            <person name="Yost W."/>
            <person name="Jha R.K."/>
            <person name="Patterson J."/>
            <person name="Monnat R.J. Jr."/>
            <person name="Barlow S.B."/>
            <person name="Starkenburg S.R."/>
            <person name="Cattolico R.A."/>
        </authorList>
    </citation>
    <scope>NUCLEOTIDE SEQUENCE</scope>
    <source>
        <strain evidence="10">CCMP291</strain>
    </source>
</reference>
<feature type="transmembrane region" description="Helical" evidence="7">
    <location>
        <begin position="649"/>
        <end position="672"/>
    </location>
</feature>
<evidence type="ECO:0000313" key="10">
    <source>
        <dbReference type="Proteomes" id="UP000037460"/>
    </source>
</evidence>
<feature type="transmembrane region" description="Helical" evidence="7">
    <location>
        <begin position="513"/>
        <end position="535"/>
    </location>
</feature>
<evidence type="ECO:0000256" key="5">
    <source>
        <dbReference type="ARBA" id="ARBA00023136"/>
    </source>
</evidence>
<dbReference type="GO" id="GO:0008324">
    <property type="term" value="F:monoatomic cation transmembrane transporter activity"/>
    <property type="evidence" value="ECO:0007669"/>
    <property type="project" value="TreeGrafter"/>
</dbReference>
<feature type="transmembrane region" description="Helical" evidence="7">
    <location>
        <begin position="868"/>
        <end position="892"/>
    </location>
</feature>
<dbReference type="InterPro" id="IPR004837">
    <property type="entry name" value="NaCa_Exmemb"/>
</dbReference>
<keyword evidence="10" id="KW-1185">Reference proteome</keyword>
<evidence type="ECO:0000256" key="7">
    <source>
        <dbReference type="SAM" id="Phobius"/>
    </source>
</evidence>
<dbReference type="Proteomes" id="UP000037460">
    <property type="component" value="Unassembled WGS sequence"/>
</dbReference>
<feature type="domain" description="Sodium/calcium exchanger membrane region" evidence="8">
    <location>
        <begin position="795"/>
        <end position="954"/>
    </location>
</feature>
<feature type="region of interest" description="Disordered" evidence="6">
    <location>
        <begin position="758"/>
        <end position="781"/>
    </location>
</feature>
<keyword evidence="2" id="KW-0813">Transport</keyword>
<evidence type="ECO:0000259" key="8">
    <source>
        <dbReference type="Pfam" id="PF01699"/>
    </source>
</evidence>
<keyword evidence="3 7" id="KW-0812">Transmembrane</keyword>
<organism evidence="9 10">
    <name type="scientific">Chrysochromulina tobinii</name>
    <dbReference type="NCBI Taxonomy" id="1460289"/>
    <lineage>
        <taxon>Eukaryota</taxon>
        <taxon>Haptista</taxon>
        <taxon>Haptophyta</taxon>
        <taxon>Prymnesiophyceae</taxon>
        <taxon>Prymnesiales</taxon>
        <taxon>Chrysochromulinaceae</taxon>
        <taxon>Chrysochromulina</taxon>
    </lineage>
</organism>
<keyword evidence="4 7" id="KW-1133">Transmembrane helix</keyword>
<proteinExistence type="predicted"/>
<dbReference type="InterPro" id="IPR051359">
    <property type="entry name" value="CaCA_antiporter"/>
</dbReference>
<evidence type="ECO:0000256" key="1">
    <source>
        <dbReference type="ARBA" id="ARBA00004141"/>
    </source>
</evidence>
<feature type="transmembrane region" description="Helical" evidence="7">
    <location>
        <begin position="904"/>
        <end position="926"/>
    </location>
</feature>
<feature type="domain" description="Sodium/calcium exchanger membrane region" evidence="8">
    <location>
        <begin position="518"/>
        <end position="667"/>
    </location>
</feature>
<evidence type="ECO:0000256" key="4">
    <source>
        <dbReference type="ARBA" id="ARBA00022989"/>
    </source>
</evidence>
<dbReference type="Gene3D" id="1.20.1420.30">
    <property type="entry name" value="NCX, central ion-binding region"/>
    <property type="match status" value="2"/>
</dbReference>
<evidence type="ECO:0000256" key="6">
    <source>
        <dbReference type="SAM" id="MobiDB-lite"/>
    </source>
</evidence>
<comment type="subcellular location">
    <subcellularLocation>
        <location evidence="1">Membrane</location>
        <topology evidence="1">Multi-pass membrane protein</topology>
    </subcellularLocation>
</comment>
<gene>
    <name evidence="9" type="ORF">Ctob_013000</name>
</gene>
<dbReference type="OrthoDB" id="407410at2759"/>
<name>A0A0M0K1I7_9EUKA</name>
<feature type="non-terminal residue" evidence="9">
    <location>
        <position position="1"/>
    </location>
</feature>
<protein>
    <submittedName>
        <fullName evidence="9">Cation calcium exchanger 4</fullName>
    </submittedName>
</protein>
<dbReference type="PANTHER" id="PTHR12266">
    <property type="entry name" value="NA+/CA2+ K+ INDEPENDENT EXCHANGER"/>
    <property type="match status" value="1"/>
</dbReference>
<sequence length="971" mass="104134">LLDGGVQGSDYVGDVTAGTLFSASFYSREADIDGFLITGNLGADGGGSFESFHLDGPRGSHAYYKQVYGAQTDPSISHLIITRAPPSQLVSAPVLAYTTDSDFHEVLFNTGQQVVMYMLWAGKLPSSIPGYDYAVSYRYTRQQVQVILDAVAGSCFVALPPALQPPNPPPPPPMTPAPADCSRPCGQVGQTCIIFRNTQCSVVASVMGCDCGTCCSRETGGVTGYYIADGGRSAYDIGNELLIRVNGKWSSPLYYNQVCDGSHWSPTVLDGRYASQGDVRYVTCKLPLSSLSYYYPGYGAAFIFIASSKAGQIDGFMTLGNLGADKGGSQKWNTGAKPLNGSHGSFGYYKKTYGAGEGGVPSINHLIFGKGLQNAEVTVGSSTDSDLHELRFQSGITQMYYILFLGKDGYEYPDAAFQEVLDTVANSCELSADISPDNDLSDECTYESLRFVHNQEENQEEDQEEKVETQEEDRKVLSPCEFARKQCKETGNGNLGSYVVSWQCTFNGNPAVLLLNILLLLIFIQVLCGTAGVFLEPQLTYMSNLLHLKPDIAGVTLLAFGNGGPDLFTGLAVAQAHPDEMDYSLIISYTSGATLYIMTVVVGCIVFIASFRAEGWRLSRFPFYRDLLSFTVSMIALMTVSLAPSISLGAAMLLVSLYVCYVVLVIFLNYCVQPYWPDDTFGIYLSQKMGPSIKKIANHPAAQKMSSAVSPMKQRLKRQLTKSGFATAGKKGLLGDEVGRELNAAPLGPVTIPSVSPLSADGVPPNTPGSNWDDVSANGSPEAPDVTPKVFPLFVLCGFVMSIVWMGMVASEVVALIETIGINLGISTSLLGMTIIAWGNSMGDMMANVAVAKGDGTRDVCRKGAKMALAACFGSPMLMNLVGTGGALVLHILVSSGGGPVVSFVSQTCRVAFLFMGIALASHLAVFPSTGYAPPRMYAYYLWTLYAVFLLFVFLAEGKLLDDFLGGTKRP</sequence>
<dbReference type="EMBL" id="JWZX01001694">
    <property type="protein sequence ID" value="KOO32746.1"/>
    <property type="molecule type" value="Genomic_DNA"/>
</dbReference>
<dbReference type="GO" id="GO:0016020">
    <property type="term" value="C:membrane"/>
    <property type="evidence" value="ECO:0007669"/>
    <property type="project" value="UniProtKB-SubCell"/>
</dbReference>
<feature type="transmembrane region" description="Helical" evidence="7">
    <location>
        <begin position="814"/>
        <end position="838"/>
    </location>
</feature>
<dbReference type="InterPro" id="IPR044880">
    <property type="entry name" value="NCX_ion-bd_dom_sf"/>
</dbReference>